<evidence type="ECO:0000256" key="2">
    <source>
        <dbReference type="ARBA" id="ARBA00007707"/>
    </source>
</evidence>
<dbReference type="InterPro" id="IPR018357">
    <property type="entry name" value="Hexapep_transf_CS"/>
</dbReference>
<feature type="binding site" evidence="18">
    <location>
        <position position="430"/>
    </location>
    <ligand>
        <name>acetyl-CoA</name>
        <dbReference type="ChEBI" id="CHEBI:57288"/>
    </ligand>
</feature>
<dbReference type="InterPro" id="IPR050065">
    <property type="entry name" value="GlmU-like"/>
</dbReference>
<dbReference type="Gene3D" id="3.90.550.10">
    <property type="entry name" value="Spore Coat Polysaccharide Biosynthesis Protein SpsA, Chain A"/>
    <property type="match status" value="1"/>
</dbReference>
<feature type="binding site" evidence="18">
    <location>
        <position position="215"/>
    </location>
    <ligand>
        <name>UDP-N-acetyl-alpha-D-glucosamine</name>
        <dbReference type="ChEBI" id="CHEBI:57705"/>
    </ligand>
</feature>
<keyword evidence="13 18" id="KW-0012">Acyltransferase</keyword>
<evidence type="ECO:0000256" key="16">
    <source>
        <dbReference type="ARBA" id="ARBA00048493"/>
    </source>
</evidence>
<dbReference type="SUPFAM" id="SSF51161">
    <property type="entry name" value="Trimeric LpxA-like enzymes"/>
    <property type="match status" value="1"/>
</dbReference>
<feature type="binding site" evidence="18">
    <location>
        <position position="200"/>
    </location>
    <ligand>
        <name>UDP-N-acetyl-alpha-D-glucosamine</name>
        <dbReference type="ChEBI" id="CHEBI:57705"/>
    </ligand>
</feature>
<dbReference type="Gene3D" id="2.160.10.10">
    <property type="entry name" value="Hexapeptide repeat proteins"/>
    <property type="match status" value="1"/>
</dbReference>
<feature type="region of interest" description="Pyrophosphorylase" evidence="18">
    <location>
        <begin position="1"/>
        <end position="271"/>
    </location>
</feature>
<protein>
    <recommendedName>
        <fullName evidence="18">Bifunctional protein GlmU</fullName>
    </recommendedName>
    <domain>
        <recommendedName>
            <fullName evidence="18">UDP-N-acetylglucosamine pyrophosphorylase</fullName>
            <ecNumber evidence="18">2.7.7.23</ecNumber>
        </recommendedName>
        <alternativeName>
            <fullName evidence="18">N-acetylglucosamine-1-phosphate uridyltransferase</fullName>
        </alternativeName>
    </domain>
    <domain>
        <recommendedName>
            <fullName evidence="18">Glucosamine-1-phosphate N-acetyltransferase</fullName>
            <ecNumber evidence="18">2.3.1.157</ecNumber>
        </recommendedName>
    </domain>
</protein>
<comment type="similarity">
    <text evidence="2 18">In the C-terminal section; belongs to the transferase hexapeptide repeat family.</text>
</comment>
<evidence type="ECO:0000256" key="10">
    <source>
        <dbReference type="ARBA" id="ARBA00022960"/>
    </source>
</evidence>
<keyword evidence="7 18" id="KW-0479">Metal-binding</keyword>
<dbReference type="CDD" id="cd03353">
    <property type="entry name" value="LbH_GlmU_C"/>
    <property type="match status" value="1"/>
</dbReference>
<evidence type="ECO:0000256" key="3">
    <source>
        <dbReference type="ARBA" id="ARBA00007947"/>
    </source>
</evidence>
<feature type="binding site" evidence="18">
    <location>
        <position position="185"/>
    </location>
    <ligand>
        <name>UDP-N-acetyl-alpha-D-glucosamine</name>
        <dbReference type="ChEBI" id="CHEBI:57705"/>
    </ligand>
</feature>
<feature type="binding site" evidence="18">
    <location>
        <begin position="145"/>
        <end position="147"/>
    </location>
    <ligand>
        <name>UDP-N-acetyl-alpha-D-glucosamine</name>
        <dbReference type="ChEBI" id="CHEBI:57705"/>
    </ligand>
</feature>
<feature type="binding site" evidence="18">
    <location>
        <position position="402"/>
    </location>
    <ligand>
        <name>UDP-N-acetyl-alpha-D-glucosamine</name>
        <dbReference type="ChEBI" id="CHEBI:57705"/>
    </ligand>
</feature>
<dbReference type="NCBIfam" id="TIGR01173">
    <property type="entry name" value="glmU"/>
    <property type="match status" value="1"/>
</dbReference>
<comment type="subcellular location">
    <subcellularLocation>
        <location evidence="1 18">Cytoplasm</location>
    </subcellularLocation>
</comment>
<proteinExistence type="inferred from homology"/>
<sequence length="491" mass="50801">MGGLVMPPPCRVRGGNGKANMAESGKIPPPARDAFIVTVPDSSSRPLAVIILAAGQGTRMKSSLHKVLHPVAGRPMLLHLLASAGALSPQRQVVVVGAGREQVEQAVAGTGAIVAVQAQQLGTGHAVAQAHDALAGFAGDVLILYGDVPLVSVGTMRAMLDRLSRGDEPRAVVLGFRPDDAAAYGRIIADGQGIIEKMVEYKDASEGERAVTLCNSGLMAVRSTDLFVLLDQIGNQNAAGEYYLPDIVMLPGGTSAVIETEAWEVAGVNSRIELAGVEGVWQARRRAEAMREGVTLVAPETVFFSHDTVLGRDVVVEPNVVFGPGVTVADDVVIHAFSNLEGATIARGAAIGPYARLRPGAEIGVKAKVGNFVEIKKATLGEGAKVNHLSYIGDASVGAGANIGAGTITCNYDGFFKYRTEIGAGAFIGSNSALVAPATIGAGAIVAAGSVVTKPVEADALCLVRPDQVGKPGWAKRFRERMLARKAAAKG</sequence>
<feature type="binding site" evidence="18">
    <location>
        <position position="147"/>
    </location>
    <ligand>
        <name>Mg(2+)</name>
        <dbReference type="ChEBI" id="CHEBI:18420"/>
    </ligand>
</feature>
<organism evidence="20 21">
    <name type="scientific">Sphingomonas bisphenolicum</name>
    <dbReference type="NCBI Taxonomy" id="296544"/>
    <lineage>
        <taxon>Bacteria</taxon>
        <taxon>Pseudomonadati</taxon>
        <taxon>Pseudomonadota</taxon>
        <taxon>Alphaproteobacteria</taxon>
        <taxon>Sphingomonadales</taxon>
        <taxon>Sphingomonadaceae</taxon>
        <taxon>Sphingomonas</taxon>
    </lineage>
</organism>
<evidence type="ECO:0000256" key="13">
    <source>
        <dbReference type="ARBA" id="ARBA00023315"/>
    </source>
</evidence>
<accession>A0ABM7G8J7</accession>
<feature type="region of interest" description="N-acetyltransferase" evidence="18">
    <location>
        <begin position="293"/>
        <end position="491"/>
    </location>
</feature>
<dbReference type="EC" id="2.3.1.157" evidence="18"/>
<evidence type="ECO:0000256" key="6">
    <source>
        <dbReference type="ARBA" id="ARBA00022695"/>
    </source>
</evidence>
<dbReference type="InterPro" id="IPR001451">
    <property type="entry name" value="Hexapep"/>
</dbReference>
<comment type="pathway">
    <text evidence="18">Nucleotide-sugar biosynthesis; UDP-N-acetyl-alpha-D-glucosamine biosynthesis; N-acetyl-alpha-D-glucosamine 1-phosphate from alpha-D-glucosamine 6-phosphate (route II): step 2/2.</text>
</comment>
<feature type="binding site" evidence="18">
    <location>
        <position position="66"/>
    </location>
    <ligand>
        <name>UDP-N-acetyl-alpha-D-glucosamine</name>
        <dbReference type="ChEBI" id="CHEBI:57705"/>
    </ligand>
</feature>
<keyword evidence="21" id="KW-1185">Reference proteome</keyword>
<evidence type="ECO:0000256" key="15">
    <source>
        <dbReference type="ARBA" id="ARBA00048247"/>
    </source>
</evidence>
<dbReference type="Proteomes" id="UP001059971">
    <property type="component" value="Chromosome 1"/>
</dbReference>
<dbReference type="HAMAP" id="MF_01631">
    <property type="entry name" value="GlmU"/>
    <property type="match status" value="1"/>
</dbReference>
<dbReference type="EMBL" id="AP018817">
    <property type="protein sequence ID" value="BBF71185.1"/>
    <property type="molecule type" value="Genomic_DNA"/>
</dbReference>
<dbReference type="SUPFAM" id="SSF53448">
    <property type="entry name" value="Nucleotide-diphospho-sugar transferases"/>
    <property type="match status" value="1"/>
</dbReference>
<dbReference type="Pfam" id="PF12804">
    <property type="entry name" value="NTP_transf_3"/>
    <property type="match status" value="1"/>
</dbReference>
<feature type="binding site" evidence="18">
    <location>
        <position position="465"/>
    </location>
    <ligand>
        <name>acetyl-CoA</name>
        <dbReference type="ChEBI" id="CHEBI:57288"/>
    </ligand>
</feature>
<dbReference type="InterPro" id="IPR038009">
    <property type="entry name" value="GlmU_C_LbH"/>
</dbReference>
<evidence type="ECO:0000256" key="18">
    <source>
        <dbReference type="HAMAP-Rule" id="MF_01631"/>
    </source>
</evidence>
<evidence type="ECO:0000256" key="8">
    <source>
        <dbReference type="ARBA" id="ARBA00022737"/>
    </source>
</evidence>
<comment type="catalytic activity">
    <reaction evidence="16 18">
        <text>N-acetyl-alpha-D-glucosamine 1-phosphate + UTP + H(+) = UDP-N-acetyl-alpha-D-glucosamine + diphosphate</text>
        <dbReference type="Rhea" id="RHEA:13509"/>
        <dbReference type="ChEBI" id="CHEBI:15378"/>
        <dbReference type="ChEBI" id="CHEBI:33019"/>
        <dbReference type="ChEBI" id="CHEBI:46398"/>
        <dbReference type="ChEBI" id="CHEBI:57705"/>
        <dbReference type="ChEBI" id="CHEBI:57776"/>
        <dbReference type="EC" id="2.7.7.23"/>
    </reaction>
</comment>
<feature type="binding site" evidence="18">
    <location>
        <position position="448"/>
    </location>
    <ligand>
        <name>acetyl-CoA</name>
        <dbReference type="ChEBI" id="CHEBI:57288"/>
    </ligand>
</feature>
<evidence type="ECO:0000256" key="7">
    <source>
        <dbReference type="ARBA" id="ARBA00022723"/>
    </source>
</evidence>
<name>A0ABM7G8J7_9SPHN</name>
<feature type="binding site" evidence="18">
    <location>
        <begin position="411"/>
        <end position="412"/>
    </location>
    <ligand>
        <name>acetyl-CoA</name>
        <dbReference type="ChEBI" id="CHEBI:57288"/>
    </ligand>
</feature>
<comment type="pathway">
    <text evidence="18">Bacterial outer membrane biogenesis; LPS lipid A biosynthesis.</text>
</comment>
<evidence type="ECO:0000256" key="5">
    <source>
        <dbReference type="ARBA" id="ARBA00022679"/>
    </source>
</evidence>
<keyword evidence="10 18" id="KW-0133">Cell shape</keyword>
<keyword evidence="6 18" id="KW-0548">Nucleotidyltransferase</keyword>
<dbReference type="InterPro" id="IPR029044">
    <property type="entry name" value="Nucleotide-diphossugar_trans"/>
</dbReference>
<dbReference type="PANTHER" id="PTHR43584">
    <property type="entry name" value="NUCLEOTIDYL TRANSFERASE"/>
    <property type="match status" value="1"/>
</dbReference>
<feature type="binding site" evidence="18">
    <location>
        <position position="269"/>
    </location>
    <ligand>
        <name>Mg(2+)</name>
        <dbReference type="ChEBI" id="CHEBI:18420"/>
    </ligand>
</feature>
<feature type="binding site" evidence="18">
    <location>
        <position position="269"/>
    </location>
    <ligand>
        <name>UDP-N-acetyl-alpha-D-glucosamine</name>
        <dbReference type="ChEBI" id="CHEBI:57705"/>
    </ligand>
</feature>
<keyword evidence="9 18" id="KW-0460">Magnesium</keyword>
<evidence type="ECO:0000256" key="11">
    <source>
        <dbReference type="ARBA" id="ARBA00022984"/>
    </source>
</evidence>
<evidence type="ECO:0000256" key="9">
    <source>
        <dbReference type="ARBA" id="ARBA00022842"/>
    </source>
</evidence>
<reference evidence="20" key="1">
    <citation type="submission" date="2018-07" db="EMBL/GenBank/DDBJ databases">
        <title>Complete genome sequence of Sphingomonas bisphenolicum strain AO1, a bisphenol A degradative bacterium isolated from Japanese farm field.</title>
        <authorList>
            <person name="Murakami M."/>
            <person name="Koh M."/>
            <person name="Koba S."/>
            <person name="Matsumura Y."/>
        </authorList>
    </citation>
    <scope>NUCLEOTIDE SEQUENCE</scope>
    <source>
        <strain evidence="20">AO1</strain>
    </source>
</reference>
<feature type="binding site" evidence="18">
    <location>
        <position position="358"/>
    </location>
    <ligand>
        <name>UDP-N-acetyl-alpha-D-glucosamine</name>
        <dbReference type="ChEBI" id="CHEBI:57705"/>
    </ligand>
</feature>
<keyword evidence="8 18" id="KW-0677">Repeat</keyword>
<dbReference type="PANTHER" id="PTHR43584:SF3">
    <property type="entry name" value="BIFUNCTIONAL PROTEIN GLMU"/>
    <property type="match status" value="1"/>
</dbReference>
<evidence type="ECO:0000313" key="21">
    <source>
        <dbReference type="Proteomes" id="UP001059971"/>
    </source>
</evidence>
<dbReference type="InterPro" id="IPR011004">
    <property type="entry name" value="Trimer_LpxA-like_sf"/>
</dbReference>
<keyword evidence="4 18" id="KW-0963">Cytoplasm</keyword>
<feature type="domain" description="MobA-like NTP transferase" evidence="19">
    <location>
        <begin position="49"/>
        <end position="172"/>
    </location>
</feature>
<evidence type="ECO:0000256" key="14">
    <source>
        <dbReference type="ARBA" id="ARBA00023316"/>
    </source>
</evidence>
<dbReference type="InterPro" id="IPR005882">
    <property type="entry name" value="Bifunctional_GlmU"/>
</dbReference>
<comment type="pathway">
    <text evidence="18">Nucleotide-sugar biosynthesis; UDP-N-acetyl-alpha-D-glucosamine biosynthesis; UDP-N-acetyl-alpha-D-glucosamine from N-acetyl-alpha-D-glucosamine 1-phosphate: step 1/1.</text>
</comment>
<keyword evidence="14 18" id="KW-0961">Cell wall biogenesis/degradation</keyword>
<feature type="binding site" evidence="18">
    <location>
        <begin position="122"/>
        <end position="123"/>
    </location>
    <ligand>
        <name>UDP-N-acetyl-alpha-D-glucosamine</name>
        <dbReference type="ChEBI" id="CHEBI:57705"/>
    </ligand>
</feature>
<feature type="binding site" evidence="18">
    <location>
        <position position="376"/>
    </location>
    <ligand>
        <name>UDP-N-acetyl-alpha-D-glucosamine</name>
        <dbReference type="ChEBI" id="CHEBI:57705"/>
    </ligand>
</feature>
<keyword evidence="5 18" id="KW-0808">Transferase</keyword>
<dbReference type="NCBIfam" id="NF010933">
    <property type="entry name" value="PRK14353.1"/>
    <property type="match status" value="1"/>
</dbReference>
<dbReference type="InterPro" id="IPR025877">
    <property type="entry name" value="MobA-like_NTP_Trfase"/>
</dbReference>
<comment type="subunit">
    <text evidence="18">Homotrimer.</text>
</comment>
<evidence type="ECO:0000256" key="17">
    <source>
        <dbReference type="ARBA" id="ARBA00049628"/>
    </source>
</evidence>
<feature type="binding site" evidence="18">
    <location>
        <position position="117"/>
    </location>
    <ligand>
        <name>UDP-N-acetyl-alpha-D-glucosamine</name>
        <dbReference type="ChEBI" id="CHEBI:57705"/>
    </ligand>
</feature>
<dbReference type="EC" id="2.7.7.23" evidence="18"/>
<feature type="region of interest" description="Linker" evidence="18">
    <location>
        <begin position="272"/>
        <end position="292"/>
    </location>
</feature>
<evidence type="ECO:0000256" key="1">
    <source>
        <dbReference type="ARBA" id="ARBA00004496"/>
    </source>
</evidence>
<dbReference type="Pfam" id="PF00132">
    <property type="entry name" value="Hexapep"/>
    <property type="match status" value="2"/>
</dbReference>
<feature type="active site" description="Proton acceptor" evidence="18">
    <location>
        <position position="388"/>
    </location>
</feature>
<keyword evidence="11 18" id="KW-0573">Peptidoglycan synthesis</keyword>
<evidence type="ECO:0000313" key="20">
    <source>
        <dbReference type="EMBL" id="BBF71185.1"/>
    </source>
</evidence>
<evidence type="ECO:0000256" key="4">
    <source>
        <dbReference type="ARBA" id="ARBA00022490"/>
    </source>
</evidence>
<dbReference type="CDD" id="cd02540">
    <property type="entry name" value="GT2_GlmU_N_bac"/>
    <property type="match status" value="1"/>
</dbReference>
<dbReference type="PROSITE" id="PS00101">
    <property type="entry name" value="HEXAPEP_TRANSFERASES"/>
    <property type="match status" value="1"/>
</dbReference>
<keyword evidence="12 18" id="KW-0511">Multifunctional enzyme</keyword>
<gene>
    <name evidence="18 20" type="primary">glmU</name>
    <name evidence="20" type="ORF">SBA_ch1_33850</name>
</gene>
<comment type="cofactor">
    <cofactor evidence="18">
        <name>Mg(2+)</name>
        <dbReference type="ChEBI" id="CHEBI:18420"/>
    </cofactor>
    <text evidence="18">Binds 1 Mg(2+) ion per subunit.</text>
</comment>
<comment type="function">
    <text evidence="17 18">Catalyzes the last two sequential reactions in the de novo biosynthetic pathway for UDP-N-acetylglucosamine (UDP-GlcNAc). The C-terminal domain catalyzes the transfer of acetyl group from acetyl coenzyme A to glucosamine-1-phosphate (GlcN-1-P) to produce N-acetylglucosamine-1-phosphate (GlcNAc-1-P), which is converted into UDP-GlcNAc by the transfer of uridine 5-monophosphate (from uridine 5-triphosphate), a reaction catalyzed by the N-terminal domain.</text>
</comment>
<feature type="binding site" evidence="18">
    <location>
        <begin position="52"/>
        <end position="55"/>
    </location>
    <ligand>
        <name>UDP-N-acetyl-alpha-D-glucosamine</name>
        <dbReference type="ChEBI" id="CHEBI:57705"/>
    </ligand>
</feature>
<feature type="binding site" evidence="18">
    <location>
        <position position="391"/>
    </location>
    <ligand>
        <name>UDP-N-acetyl-alpha-D-glucosamine</name>
        <dbReference type="ChEBI" id="CHEBI:57705"/>
    </ligand>
</feature>
<comment type="similarity">
    <text evidence="3 18">In the N-terminal section; belongs to the N-acetylglucosamine-1-phosphate uridyltransferase family.</text>
</comment>
<evidence type="ECO:0000259" key="19">
    <source>
        <dbReference type="Pfam" id="PF12804"/>
    </source>
</evidence>
<evidence type="ECO:0000256" key="12">
    <source>
        <dbReference type="ARBA" id="ARBA00023268"/>
    </source>
</evidence>
<comment type="catalytic activity">
    <reaction evidence="15 18">
        <text>alpha-D-glucosamine 1-phosphate + acetyl-CoA = N-acetyl-alpha-D-glucosamine 1-phosphate + CoA + H(+)</text>
        <dbReference type="Rhea" id="RHEA:13725"/>
        <dbReference type="ChEBI" id="CHEBI:15378"/>
        <dbReference type="ChEBI" id="CHEBI:57287"/>
        <dbReference type="ChEBI" id="CHEBI:57288"/>
        <dbReference type="ChEBI" id="CHEBI:57776"/>
        <dbReference type="ChEBI" id="CHEBI:58516"/>
        <dbReference type="EC" id="2.3.1.157"/>
    </reaction>
</comment>
<feature type="binding site" evidence="18">
    <location>
        <position position="405"/>
    </location>
    <ligand>
        <name>acetyl-CoA</name>
        <dbReference type="ChEBI" id="CHEBI:57288"/>
    </ligand>
</feature>